<evidence type="ECO:0000313" key="1">
    <source>
        <dbReference type="EMBL" id="EDP94521.1"/>
    </source>
</evidence>
<reference evidence="1 2" key="1">
    <citation type="journal article" date="2011" name="J. Bacteriol.">
        <title>Genome sequence of the algicidal bacterium Kordia algicida OT-1.</title>
        <authorList>
            <person name="Lee H.S."/>
            <person name="Kang S.G."/>
            <person name="Kwon K.K."/>
            <person name="Lee J.H."/>
            <person name="Kim S.J."/>
        </authorList>
    </citation>
    <scope>NUCLEOTIDE SEQUENCE [LARGE SCALE GENOMIC DNA]</scope>
    <source>
        <strain evidence="1 2">OT-1</strain>
    </source>
</reference>
<evidence type="ECO:0000313" key="2">
    <source>
        <dbReference type="Proteomes" id="UP000002945"/>
    </source>
</evidence>
<dbReference type="STRING" id="391587.KAOT1_10176"/>
<protein>
    <submittedName>
        <fullName evidence="1">Uncharacterized protein</fullName>
    </submittedName>
</protein>
<dbReference type="HOGENOM" id="CLU_1719937_0_0_10"/>
<comment type="caution">
    <text evidence="1">The sequence shown here is derived from an EMBL/GenBank/DDBJ whole genome shotgun (WGS) entry which is preliminary data.</text>
</comment>
<organism evidence="1 2">
    <name type="scientific">Kordia algicida OT-1</name>
    <dbReference type="NCBI Taxonomy" id="391587"/>
    <lineage>
        <taxon>Bacteria</taxon>
        <taxon>Pseudomonadati</taxon>
        <taxon>Bacteroidota</taxon>
        <taxon>Flavobacteriia</taxon>
        <taxon>Flavobacteriales</taxon>
        <taxon>Flavobacteriaceae</taxon>
        <taxon>Kordia</taxon>
    </lineage>
</organism>
<proteinExistence type="predicted"/>
<accession>A9EAN9</accession>
<dbReference type="EMBL" id="ABIB01000016">
    <property type="protein sequence ID" value="EDP94521.1"/>
    <property type="molecule type" value="Genomic_DNA"/>
</dbReference>
<sequence>MNYVVPIVGMIFVIFVYFNDKKNKIESEKYKIDYWEQCTVQFSGIVRSKTYIEKGGYACLDMTYSNKKGDYLLLINDEIFVCQIKNNKILFTTDVTNLKIGDSLSYNIDGNKSEIIYRNGKEHKRIENSLVAINLKYQYGHYKKYDCENDLK</sequence>
<dbReference type="Proteomes" id="UP000002945">
    <property type="component" value="Unassembled WGS sequence"/>
</dbReference>
<keyword evidence="2" id="KW-1185">Reference proteome</keyword>
<gene>
    <name evidence="1" type="ORF">KAOT1_10176</name>
</gene>
<name>A9EAN9_9FLAO</name>
<dbReference type="AlphaFoldDB" id="A9EAN9"/>